<dbReference type="GO" id="GO:0008483">
    <property type="term" value="F:transaminase activity"/>
    <property type="evidence" value="ECO:0007669"/>
    <property type="project" value="UniProtKB-KW"/>
</dbReference>
<dbReference type="PANTHER" id="PTHR30244:SF34">
    <property type="entry name" value="DTDP-4-AMINO-4,6-DIDEOXYGALACTOSE TRANSAMINASE"/>
    <property type="match status" value="1"/>
</dbReference>
<evidence type="ECO:0000256" key="4">
    <source>
        <dbReference type="PIRSR" id="PIRSR000390-2"/>
    </source>
</evidence>
<evidence type="ECO:0000256" key="1">
    <source>
        <dbReference type="ARBA" id="ARBA00022898"/>
    </source>
</evidence>
<evidence type="ECO:0000313" key="6">
    <source>
        <dbReference type="EMBL" id="RDS83424.1"/>
    </source>
</evidence>
<reference evidence="6 7" key="1">
    <citation type="submission" date="2018-07" db="EMBL/GenBank/DDBJ databases">
        <title>Dyella monticola sp. nov. and Dyella psychrodurans sp. nov. isolated from monsoon evergreen broad-leaved forest soil of Dinghu Mountain, China.</title>
        <authorList>
            <person name="Gao Z."/>
            <person name="Qiu L."/>
        </authorList>
    </citation>
    <scope>NUCLEOTIDE SEQUENCE [LARGE SCALE GENOMIC DNA]</scope>
    <source>
        <strain evidence="6 7">4MSK11</strain>
    </source>
</reference>
<dbReference type="InterPro" id="IPR000653">
    <property type="entry name" value="DegT/StrS_aminotransferase"/>
</dbReference>
<evidence type="ECO:0000313" key="7">
    <source>
        <dbReference type="Proteomes" id="UP000255334"/>
    </source>
</evidence>
<dbReference type="GO" id="GO:0000271">
    <property type="term" value="P:polysaccharide biosynthetic process"/>
    <property type="evidence" value="ECO:0007669"/>
    <property type="project" value="TreeGrafter"/>
</dbReference>
<dbReference type="Gene3D" id="3.40.640.10">
    <property type="entry name" value="Type I PLP-dependent aspartate aminotransferase-like (Major domain)"/>
    <property type="match status" value="1"/>
</dbReference>
<dbReference type="Proteomes" id="UP000255334">
    <property type="component" value="Unassembled WGS sequence"/>
</dbReference>
<keyword evidence="6" id="KW-0032">Aminotransferase</keyword>
<dbReference type="PIRSF" id="PIRSF000390">
    <property type="entry name" value="PLP_StrS"/>
    <property type="match status" value="1"/>
</dbReference>
<evidence type="ECO:0000256" key="2">
    <source>
        <dbReference type="ARBA" id="ARBA00037999"/>
    </source>
</evidence>
<name>A0A370X4S5_9GAMM</name>
<sequence>MQAESNLEPHQPPFLVFGAPQIDEAEIAEVVACLRSGWLGTGPRVAQFERDFAHFRGIPAAQVAAVNSCTAALHVSMLAAEIEPGSEVITTPLTFCATVNAILHAGLTPVLADVDPSTQNIDPDAIEAAITPRTRAILPVHFAGRPCEMDRIMAIARKHNLVVIEDCAHAVEAEYRGQPLGTFGDFGCFSFYVTKNVTTGEGGMILGRSEEQLATARILALHGMSQDAWHRFGDKGYKHYQVVECGFKYNMMDVQAAIGLHQLARVEESWRRRVEIWQRYDHAFASLPIRLPAPADAETRHGRHLYTLMIDSQRCGITRDDFLEHMNHARIGTGVHYLSIPEHPYYQRRFGWTPEQWPHAMKIGSETVSLPLSPAMSDGDVQRVIEAVHAIIAN</sequence>
<comment type="similarity">
    <text evidence="2 5">Belongs to the DegT/DnrJ/EryC1 family.</text>
</comment>
<organism evidence="6 7">
    <name type="scientific">Dyella psychrodurans</name>
    <dbReference type="NCBI Taxonomy" id="1927960"/>
    <lineage>
        <taxon>Bacteria</taxon>
        <taxon>Pseudomonadati</taxon>
        <taxon>Pseudomonadota</taxon>
        <taxon>Gammaproteobacteria</taxon>
        <taxon>Lysobacterales</taxon>
        <taxon>Rhodanobacteraceae</taxon>
        <taxon>Dyella</taxon>
    </lineage>
</organism>
<feature type="active site" description="Proton acceptor" evidence="3">
    <location>
        <position position="195"/>
    </location>
</feature>
<dbReference type="EMBL" id="QRBF01000004">
    <property type="protein sequence ID" value="RDS83424.1"/>
    <property type="molecule type" value="Genomic_DNA"/>
</dbReference>
<dbReference type="Gene3D" id="3.90.1150.10">
    <property type="entry name" value="Aspartate Aminotransferase, domain 1"/>
    <property type="match status" value="1"/>
</dbReference>
<keyword evidence="6" id="KW-0808">Transferase</keyword>
<dbReference type="AlphaFoldDB" id="A0A370X4S5"/>
<dbReference type="OrthoDB" id="9804264at2"/>
<dbReference type="PANTHER" id="PTHR30244">
    <property type="entry name" value="TRANSAMINASE"/>
    <property type="match status" value="1"/>
</dbReference>
<protein>
    <submittedName>
        <fullName evidence="6">DegT/DnrJ/EryC1/StrS aminotransferase family protein</fullName>
    </submittedName>
</protein>
<dbReference type="CDD" id="cd00616">
    <property type="entry name" value="AHBA_syn"/>
    <property type="match status" value="1"/>
</dbReference>
<keyword evidence="7" id="KW-1185">Reference proteome</keyword>
<gene>
    <name evidence="6" type="ORF">DWU99_12915</name>
</gene>
<dbReference type="GO" id="GO:0030170">
    <property type="term" value="F:pyridoxal phosphate binding"/>
    <property type="evidence" value="ECO:0007669"/>
    <property type="project" value="TreeGrafter"/>
</dbReference>
<dbReference type="InterPro" id="IPR015422">
    <property type="entry name" value="PyrdxlP-dep_Trfase_small"/>
</dbReference>
<evidence type="ECO:0000256" key="5">
    <source>
        <dbReference type="RuleBase" id="RU004508"/>
    </source>
</evidence>
<dbReference type="InterPro" id="IPR015424">
    <property type="entry name" value="PyrdxlP-dep_Trfase"/>
</dbReference>
<evidence type="ECO:0000256" key="3">
    <source>
        <dbReference type="PIRSR" id="PIRSR000390-1"/>
    </source>
</evidence>
<accession>A0A370X4S5</accession>
<feature type="modified residue" description="N6-(pyridoxal phosphate)lysine" evidence="4">
    <location>
        <position position="195"/>
    </location>
</feature>
<dbReference type="Pfam" id="PF01041">
    <property type="entry name" value="DegT_DnrJ_EryC1"/>
    <property type="match status" value="1"/>
</dbReference>
<dbReference type="InterPro" id="IPR015421">
    <property type="entry name" value="PyrdxlP-dep_Trfase_major"/>
</dbReference>
<proteinExistence type="inferred from homology"/>
<comment type="caution">
    <text evidence="6">The sequence shown here is derived from an EMBL/GenBank/DDBJ whole genome shotgun (WGS) entry which is preliminary data.</text>
</comment>
<dbReference type="SUPFAM" id="SSF53383">
    <property type="entry name" value="PLP-dependent transferases"/>
    <property type="match status" value="1"/>
</dbReference>
<keyword evidence="1 4" id="KW-0663">Pyridoxal phosphate</keyword>